<keyword evidence="6" id="KW-0067">ATP-binding</keyword>
<evidence type="ECO:0000256" key="6">
    <source>
        <dbReference type="ARBA" id="ARBA00022840"/>
    </source>
</evidence>
<evidence type="ECO:0000256" key="7">
    <source>
        <dbReference type="ARBA" id="ARBA00047899"/>
    </source>
</evidence>
<proteinExistence type="predicted"/>
<dbReference type="GO" id="GO:0035612">
    <property type="term" value="F:AP-2 adaptor complex binding"/>
    <property type="evidence" value="ECO:0007669"/>
    <property type="project" value="TreeGrafter"/>
</dbReference>
<feature type="region of interest" description="Disordered" evidence="9">
    <location>
        <begin position="1"/>
        <end position="32"/>
    </location>
</feature>
<dbReference type="InterPro" id="IPR011009">
    <property type="entry name" value="Kinase-like_dom_sf"/>
</dbReference>
<dbReference type="PANTHER" id="PTHR22967">
    <property type="entry name" value="SERINE/THREONINE PROTEIN KINASE"/>
    <property type="match status" value="1"/>
</dbReference>
<feature type="compositionally biased region" description="Acidic residues" evidence="9">
    <location>
        <begin position="948"/>
        <end position="960"/>
    </location>
</feature>
<dbReference type="Pfam" id="PF00069">
    <property type="entry name" value="Pkinase"/>
    <property type="match status" value="1"/>
</dbReference>
<keyword evidence="4" id="KW-0547">Nucleotide-binding</keyword>
<dbReference type="PROSITE" id="PS50011">
    <property type="entry name" value="PROTEIN_KINASE_DOM"/>
    <property type="match status" value="1"/>
</dbReference>
<dbReference type="OrthoDB" id="2018507at2759"/>
<dbReference type="AlphaFoldDB" id="A0A9P1IK55"/>
<keyword evidence="2" id="KW-0723">Serine/threonine-protein kinase</keyword>
<feature type="compositionally biased region" description="Acidic residues" evidence="9">
    <location>
        <begin position="676"/>
        <end position="685"/>
    </location>
</feature>
<feature type="compositionally biased region" description="Acidic residues" evidence="9">
    <location>
        <begin position="705"/>
        <end position="717"/>
    </location>
</feature>
<evidence type="ECO:0000256" key="3">
    <source>
        <dbReference type="ARBA" id="ARBA00022679"/>
    </source>
</evidence>
<dbReference type="SMART" id="SM00220">
    <property type="entry name" value="S_TKc"/>
    <property type="match status" value="1"/>
</dbReference>
<organism evidence="11 12">
    <name type="scientific">Caenorhabditis angaria</name>
    <dbReference type="NCBI Taxonomy" id="860376"/>
    <lineage>
        <taxon>Eukaryota</taxon>
        <taxon>Metazoa</taxon>
        <taxon>Ecdysozoa</taxon>
        <taxon>Nematoda</taxon>
        <taxon>Chromadorea</taxon>
        <taxon>Rhabditida</taxon>
        <taxon>Rhabditina</taxon>
        <taxon>Rhabditomorpha</taxon>
        <taxon>Rhabditoidea</taxon>
        <taxon>Rhabditidae</taxon>
        <taxon>Peloderinae</taxon>
        <taxon>Caenorhabditis</taxon>
    </lineage>
</organism>
<comment type="catalytic activity">
    <reaction evidence="7">
        <text>L-threonyl-[protein] + ATP = O-phospho-L-threonyl-[protein] + ADP + H(+)</text>
        <dbReference type="Rhea" id="RHEA:46608"/>
        <dbReference type="Rhea" id="RHEA-COMP:11060"/>
        <dbReference type="Rhea" id="RHEA-COMP:11605"/>
        <dbReference type="ChEBI" id="CHEBI:15378"/>
        <dbReference type="ChEBI" id="CHEBI:30013"/>
        <dbReference type="ChEBI" id="CHEBI:30616"/>
        <dbReference type="ChEBI" id="CHEBI:61977"/>
        <dbReference type="ChEBI" id="CHEBI:456216"/>
        <dbReference type="EC" id="2.7.11.1"/>
    </reaction>
</comment>
<keyword evidence="5" id="KW-0418">Kinase</keyword>
<dbReference type="PANTHER" id="PTHR22967:SF57">
    <property type="entry name" value="AUXILIN, ISOFORM A-RELATED"/>
    <property type="match status" value="1"/>
</dbReference>
<dbReference type="GO" id="GO:0005524">
    <property type="term" value="F:ATP binding"/>
    <property type="evidence" value="ECO:0007669"/>
    <property type="project" value="UniProtKB-KW"/>
</dbReference>
<dbReference type="GO" id="GO:0004674">
    <property type="term" value="F:protein serine/threonine kinase activity"/>
    <property type="evidence" value="ECO:0007669"/>
    <property type="project" value="UniProtKB-KW"/>
</dbReference>
<evidence type="ECO:0000256" key="2">
    <source>
        <dbReference type="ARBA" id="ARBA00022527"/>
    </source>
</evidence>
<dbReference type="Gene3D" id="1.10.510.10">
    <property type="entry name" value="Transferase(Phosphotransferase) domain 1"/>
    <property type="match status" value="1"/>
</dbReference>
<keyword evidence="12" id="KW-1185">Reference proteome</keyword>
<evidence type="ECO:0000256" key="1">
    <source>
        <dbReference type="ARBA" id="ARBA00012513"/>
    </source>
</evidence>
<evidence type="ECO:0000313" key="11">
    <source>
        <dbReference type="EMBL" id="CAI5445918.1"/>
    </source>
</evidence>
<dbReference type="EC" id="2.7.11.1" evidence="1"/>
<evidence type="ECO:0000256" key="9">
    <source>
        <dbReference type="SAM" id="MobiDB-lite"/>
    </source>
</evidence>
<feature type="region of interest" description="Disordered" evidence="9">
    <location>
        <begin position="466"/>
        <end position="511"/>
    </location>
</feature>
<keyword evidence="3" id="KW-0808">Transferase</keyword>
<feature type="region of interest" description="Disordered" evidence="9">
    <location>
        <begin position="921"/>
        <end position="1019"/>
    </location>
</feature>
<dbReference type="EMBL" id="CANHGI010000003">
    <property type="protein sequence ID" value="CAI5445918.1"/>
    <property type="molecule type" value="Genomic_DNA"/>
</dbReference>
<dbReference type="Proteomes" id="UP001152747">
    <property type="component" value="Unassembled WGS sequence"/>
</dbReference>
<feature type="region of interest" description="Disordered" evidence="9">
    <location>
        <begin position="653"/>
        <end position="737"/>
    </location>
</feature>
<evidence type="ECO:0000259" key="10">
    <source>
        <dbReference type="PROSITE" id="PS50011"/>
    </source>
</evidence>
<sequence>MPLGLFGGGTSSNKPQVLGNEGSSSKKESKTLNENNCKGVTLKLTNTQVTIDKQLAEGGFAIVYVVTDKKNRKFALKRQFVLDNQKQLDACIRECKIVSDLRGHKNIIEYVDHMISMNKYGQYDCMLLTVYHKRNVLQLMNERISNNLHLSSTEILNIFCDMCEAVSRLHHSNTPVIHRDLKVENILIDERNRAAPPIFVLCDFGSATTKVMSINNQPASVIQEEIERNTTLCYRSPEMIDIYSGQPIGIQSDMWSLGVMLYRLCYFSLPFEESALAIQNGNYTPFPTHPDYPAAIRAIIYLLLDVDISRRLPIFECSSLAFEAYGKPLPIENVHGVKIPSLEQAIILLKEGKPRNSHNFVNPPKQAEVIESKVEEILISTKEPTISHSITTSVNPRLRPKAATTNILPVIPISSIAKSDHRQSFSGEDMEAKKVAEVGPLSCPLLEPADLGFTDLVLENPAIPRDRAKTDSTHQRPPEMFSNPEPPATPAVSTIQQQHRRNVSDTTQISKSAFKPYNQTAPVSSNVRSVEDMRKSSKNEIIGEWNPFLAAPFVNSPFYQPDDNAFKQVYPNNSISDVLKDDNDDCSSIDSRDPFGAAPFDQITSKTDEKEEVVEKIETDGKVRRTKKLATNNVQTETDSEVDEQRMYARRRYSYENIDGVGDDASSDSRGKTDRDDSEDDYYDDEDRRAARKTKRRVDDNTSHEEDDDEDEDEEDTSSQNTVGSEDGGSRPLLEDDGLEDEDENEYLAAIESQLNAPIFIGTNNCTNPFLRDELTPKMLSPNNLVETSESVKNRAQTHTDDEWDLGDRWSDRRDTIHVRPTTNQNRSTLFAPATLPRQQTPLTAWKPELPTTAPVSIIPSMSTTSFPETIADLTTDTSQPCEPIVGTLISVGAPTEVPNSSKVKIIDEPLIFKNPSATKIDFVEGPKTPKPTSKNSGKKKIRGSVEPNDESDLETDGSEAEMFATESCVEKKKKKGFGLRSSHPTIAGTSESGHKKSKEKKNIPSVSQKRASTGALNNASFVNTSFQYEDMDSPPVQKL</sequence>
<accession>A0A9P1IK55</accession>
<reference evidence="11" key="1">
    <citation type="submission" date="2022-11" db="EMBL/GenBank/DDBJ databases">
        <authorList>
            <person name="Kikuchi T."/>
        </authorList>
    </citation>
    <scope>NUCLEOTIDE SEQUENCE</scope>
    <source>
        <strain evidence="11">PS1010</strain>
    </source>
</reference>
<dbReference type="PROSITE" id="PS00108">
    <property type="entry name" value="PROTEIN_KINASE_ST"/>
    <property type="match status" value="1"/>
</dbReference>
<dbReference type="GO" id="GO:2000369">
    <property type="term" value="P:regulation of clathrin-dependent endocytosis"/>
    <property type="evidence" value="ECO:0007669"/>
    <property type="project" value="TreeGrafter"/>
</dbReference>
<evidence type="ECO:0000313" key="12">
    <source>
        <dbReference type="Proteomes" id="UP001152747"/>
    </source>
</evidence>
<comment type="caution">
    <text evidence="11">The sequence shown here is derived from an EMBL/GenBank/DDBJ whole genome shotgun (WGS) entry which is preliminary data.</text>
</comment>
<comment type="catalytic activity">
    <reaction evidence="8">
        <text>L-seryl-[protein] + ATP = O-phospho-L-seryl-[protein] + ADP + H(+)</text>
        <dbReference type="Rhea" id="RHEA:17989"/>
        <dbReference type="Rhea" id="RHEA-COMP:9863"/>
        <dbReference type="Rhea" id="RHEA-COMP:11604"/>
        <dbReference type="ChEBI" id="CHEBI:15378"/>
        <dbReference type="ChEBI" id="CHEBI:29999"/>
        <dbReference type="ChEBI" id="CHEBI:30616"/>
        <dbReference type="ChEBI" id="CHEBI:83421"/>
        <dbReference type="ChEBI" id="CHEBI:456216"/>
        <dbReference type="EC" id="2.7.11.1"/>
    </reaction>
</comment>
<evidence type="ECO:0000256" key="5">
    <source>
        <dbReference type="ARBA" id="ARBA00022777"/>
    </source>
</evidence>
<feature type="domain" description="Protein kinase" evidence="10">
    <location>
        <begin position="49"/>
        <end position="323"/>
    </location>
</feature>
<gene>
    <name evidence="11" type="ORF">CAMP_LOCUS8555</name>
</gene>
<feature type="compositionally biased region" description="Gly residues" evidence="9">
    <location>
        <begin position="1"/>
        <end position="10"/>
    </location>
</feature>
<protein>
    <recommendedName>
        <fullName evidence="1">non-specific serine/threonine protein kinase</fullName>
        <ecNumber evidence="1">2.7.11.1</ecNumber>
    </recommendedName>
</protein>
<feature type="compositionally biased region" description="Polar residues" evidence="9">
    <location>
        <begin position="1005"/>
        <end position="1019"/>
    </location>
</feature>
<feature type="compositionally biased region" description="Basic and acidic residues" evidence="9">
    <location>
        <begin position="466"/>
        <end position="477"/>
    </location>
</feature>
<dbReference type="GO" id="GO:0045747">
    <property type="term" value="P:positive regulation of Notch signaling pathway"/>
    <property type="evidence" value="ECO:0007669"/>
    <property type="project" value="TreeGrafter"/>
</dbReference>
<evidence type="ECO:0000256" key="8">
    <source>
        <dbReference type="ARBA" id="ARBA00048679"/>
    </source>
</evidence>
<dbReference type="InterPro" id="IPR000719">
    <property type="entry name" value="Prot_kinase_dom"/>
</dbReference>
<dbReference type="GO" id="GO:0005737">
    <property type="term" value="C:cytoplasm"/>
    <property type="evidence" value="ECO:0007669"/>
    <property type="project" value="TreeGrafter"/>
</dbReference>
<dbReference type="InterPro" id="IPR008271">
    <property type="entry name" value="Ser/Thr_kinase_AS"/>
</dbReference>
<name>A0A9P1IK55_9PELO</name>
<evidence type="ECO:0000256" key="4">
    <source>
        <dbReference type="ARBA" id="ARBA00022741"/>
    </source>
</evidence>
<dbReference type="SUPFAM" id="SSF56112">
    <property type="entry name" value="Protein kinase-like (PK-like)"/>
    <property type="match status" value="1"/>
</dbReference>